<dbReference type="AlphaFoldDB" id="A0A1Y1YS96"/>
<dbReference type="GO" id="GO:0016020">
    <property type="term" value="C:membrane"/>
    <property type="evidence" value="ECO:0007669"/>
    <property type="project" value="UniProtKB-SubCell"/>
</dbReference>
<feature type="transmembrane region" description="Helical" evidence="5">
    <location>
        <begin position="52"/>
        <end position="73"/>
    </location>
</feature>
<gene>
    <name evidence="6" type="ORF">K493DRAFT_312655</name>
</gene>
<evidence type="ECO:0000256" key="1">
    <source>
        <dbReference type="ARBA" id="ARBA00004141"/>
    </source>
</evidence>
<dbReference type="STRING" id="1314790.A0A1Y1YS96"/>
<dbReference type="Proteomes" id="UP000193498">
    <property type="component" value="Unassembled WGS sequence"/>
</dbReference>
<keyword evidence="2 5" id="KW-0812">Transmembrane</keyword>
<dbReference type="EMBL" id="MCFE01000077">
    <property type="protein sequence ID" value="ORY00839.1"/>
    <property type="molecule type" value="Genomic_DNA"/>
</dbReference>
<sequence length="244" mass="27237">MAVSLVTTTMKLTLLMSIILYVAAGGVIGGFGIYFLLTPLKRRAVVLTSEMIIGSLAFFGFVLLTSLIGFFGFLRPLRRKGLLNLFIWLIAVAFIVHITLGGLAYFNTLDIPRSYSEKWQRWDSAVRVSFQETGQCCGYNDETDFPATTDLCGAQPTGLPGCVDSVHSFVQSYLKPIYIVLFAFTAVDAIAVLAAFMVIQASREERRYEEFKRASQISELTEISRLNLKYLQSLHQDLQSIPYA</sequence>
<evidence type="ECO:0000256" key="4">
    <source>
        <dbReference type="ARBA" id="ARBA00023136"/>
    </source>
</evidence>
<keyword evidence="3 5" id="KW-1133">Transmembrane helix</keyword>
<dbReference type="OrthoDB" id="2279611at2759"/>
<proteinExistence type="predicted"/>
<evidence type="ECO:0000256" key="2">
    <source>
        <dbReference type="ARBA" id="ARBA00022692"/>
    </source>
</evidence>
<comment type="caution">
    <text evidence="6">The sequence shown here is derived from an EMBL/GenBank/DDBJ whole genome shotgun (WGS) entry which is preliminary data.</text>
</comment>
<evidence type="ECO:0000256" key="3">
    <source>
        <dbReference type="ARBA" id="ARBA00022989"/>
    </source>
</evidence>
<name>A0A1Y1YS96_9FUNG</name>
<evidence type="ECO:0000313" key="6">
    <source>
        <dbReference type="EMBL" id="ORY00839.1"/>
    </source>
</evidence>
<keyword evidence="4 5" id="KW-0472">Membrane</keyword>
<reference evidence="6 7" key="1">
    <citation type="submission" date="2016-07" db="EMBL/GenBank/DDBJ databases">
        <title>Pervasive Adenine N6-methylation of Active Genes in Fungi.</title>
        <authorList>
            <consortium name="DOE Joint Genome Institute"/>
            <person name="Mondo S.J."/>
            <person name="Dannebaum R.O."/>
            <person name="Kuo R.C."/>
            <person name="Labutti K."/>
            <person name="Haridas S."/>
            <person name="Kuo A."/>
            <person name="Salamov A."/>
            <person name="Ahrendt S.R."/>
            <person name="Lipzen A."/>
            <person name="Sullivan W."/>
            <person name="Andreopoulos W.B."/>
            <person name="Clum A."/>
            <person name="Lindquist E."/>
            <person name="Daum C."/>
            <person name="Ramamoorthy G.K."/>
            <person name="Gryganskyi A."/>
            <person name="Culley D."/>
            <person name="Magnuson J.K."/>
            <person name="James T.Y."/>
            <person name="O'Malley M.A."/>
            <person name="Stajich J.E."/>
            <person name="Spatafora J.W."/>
            <person name="Visel A."/>
            <person name="Grigoriev I.V."/>
        </authorList>
    </citation>
    <scope>NUCLEOTIDE SEQUENCE [LARGE SCALE GENOMIC DNA]</scope>
    <source>
        <strain evidence="6 7">CBS 931.73</strain>
    </source>
</reference>
<keyword evidence="7" id="KW-1185">Reference proteome</keyword>
<organism evidence="6 7">
    <name type="scientific">Basidiobolus meristosporus CBS 931.73</name>
    <dbReference type="NCBI Taxonomy" id="1314790"/>
    <lineage>
        <taxon>Eukaryota</taxon>
        <taxon>Fungi</taxon>
        <taxon>Fungi incertae sedis</taxon>
        <taxon>Zoopagomycota</taxon>
        <taxon>Entomophthoromycotina</taxon>
        <taxon>Basidiobolomycetes</taxon>
        <taxon>Basidiobolales</taxon>
        <taxon>Basidiobolaceae</taxon>
        <taxon>Basidiobolus</taxon>
    </lineage>
</organism>
<dbReference type="PANTHER" id="PTHR19282">
    <property type="entry name" value="TETRASPANIN"/>
    <property type="match status" value="1"/>
</dbReference>
<dbReference type="InterPro" id="IPR018499">
    <property type="entry name" value="Tetraspanin/Peripherin"/>
</dbReference>
<evidence type="ECO:0000313" key="7">
    <source>
        <dbReference type="Proteomes" id="UP000193498"/>
    </source>
</evidence>
<feature type="transmembrane region" description="Helical" evidence="5">
    <location>
        <begin position="12"/>
        <end position="37"/>
    </location>
</feature>
<dbReference type="Pfam" id="PF00335">
    <property type="entry name" value="Tetraspanin"/>
    <property type="match status" value="1"/>
</dbReference>
<feature type="transmembrane region" description="Helical" evidence="5">
    <location>
        <begin position="177"/>
        <end position="199"/>
    </location>
</feature>
<protein>
    <recommendedName>
        <fullName evidence="8">Tetraspanin</fullName>
    </recommendedName>
</protein>
<feature type="transmembrane region" description="Helical" evidence="5">
    <location>
        <begin position="85"/>
        <end position="106"/>
    </location>
</feature>
<comment type="subcellular location">
    <subcellularLocation>
        <location evidence="1">Membrane</location>
        <topology evidence="1">Multi-pass membrane protein</topology>
    </subcellularLocation>
</comment>
<dbReference type="InterPro" id="IPR008952">
    <property type="entry name" value="Tetraspanin_EC2_sf"/>
</dbReference>
<evidence type="ECO:0008006" key="8">
    <source>
        <dbReference type="Google" id="ProtNLM"/>
    </source>
</evidence>
<accession>A0A1Y1YS96</accession>
<dbReference type="SUPFAM" id="SSF48652">
    <property type="entry name" value="Tetraspanin"/>
    <property type="match status" value="1"/>
</dbReference>
<evidence type="ECO:0000256" key="5">
    <source>
        <dbReference type="SAM" id="Phobius"/>
    </source>
</evidence>
<dbReference type="InParanoid" id="A0A1Y1YS96"/>